<dbReference type="AlphaFoldDB" id="A0A915J011"/>
<organism evidence="2 3">
    <name type="scientific">Romanomermis culicivorax</name>
    <name type="common">Nematode worm</name>
    <dbReference type="NCBI Taxonomy" id="13658"/>
    <lineage>
        <taxon>Eukaryota</taxon>
        <taxon>Metazoa</taxon>
        <taxon>Ecdysozoa</taxon>
        <taxon>Nematoda</taxon>
        <taxon>Enoplea</taxon>
        <taxon>Dorylaimia</taxon>
        <taxon>Mermithida</taxon>
        <taxon>Mermithoidea</taxon>
        <taxon>Mermithidae</taxon>
        <taxon>Romanomermis</taxon>
    </lineage>
</organism>
<evidence type="ECO:0000313" key="2">
    <source>
        <dbReference type="Proteomes" id="UP000887565"/>
    </source>
</evidence>
<feature type="region of interest" description="Disordered" evidence="1">
    <location>
        <begin position="1"/>
        <end position="33"/>
    </location>
</feature>
<accession>A0A915J011</accession>
<reference evidence="3" key="1">
    <citation type="submission" date="2022-11" db="UniProtKB">
        <authorList>
            <consortium name="WormBaseParasite"/>
        </authorList>
    </citation>
    <scope>IDENTIFICATION</scope>
</reference>
<evidence type="ECO:0000256" key="1">
    <source>
        <dbReference type="SAM" id="MobiDB-lite"/>
    </source>
</evidence>
<dbReference type="WBParaSite" id="nRc.2.0.1.t19715-RA">
    <property type="protein sequence ID" value="nRc.2.0.1.t19715-RA"/>
    <property type="gene ID" value="nRc.2.0.1.g19715"/>
</dbReference>
<evidence type="ECO:0000313" key="3">
    <source>
        <dbReference type="WBParaSite" id="nRc.2.0.1.t19715-RA"/>
    </source>
</evidence>
<keyword evidence="2" id="KW-1185">Reference proteome</keyword>
<name>A0A915J011_ROMCU</name>
<protein>
    <submittedName>
        <fullName evidence="3">Uncharacterized protein</fullName>
    </submittedName>
</protein>
<proteinExistence type="predicted"/>
<sequence length="132" mass="14378">MSQQDKQVANKKGKKFTEKNQAGGDGQGSGGTVPHYAIEMVRIGALEATVLRIEARHNVTPPPAGIEEKKRTKPRPPALLEDPKDGADKLLWPLSLSLSLEKNLIRSSTKIKPGPIISNSSNAIYNHKNFNT</sequence>
<feature type="region of interest" description="Disordered" evidence="1">
    <location>
        <begin position="59"/>
        <end position="84"/>
    </location>
</feature>
<dbReference type="Proteomes" id="UP000887565">
    <property type="component" value="Unplaced"/>
</dbReference>